<dbReference type="Pfam" id="PF08031">
    <property type="entry name" value="BBE"/>
    <property type="match status" value="1"/>
</dbReference>
<accession>A0ABP0C2F1</accession>
<keyword evidence="3" id="KW-0732">Signal</keyword>
<dbReference type="InterPro" id="IPR036318">
    <property type="entry name" value="FAD-bd_PCMH-like_sf"/>
</dbReference>
<gene>
    <name evidence="5" type="ORF">SBRCBS47491_005858</name>
</gene>
<dbReference type="InterPro" id="IPR016169">
    <property type="entry name" value="FAD-bd_PCMH_sub2"/>
</dbReference>
<comment type="caution">
    <text evidence="5">The sequence shown here is derived from an EMBL/GenBank/DDBJ whole genome shotgun (WGS) entry which is preliminary data.</text>
</comment>
<evidence type="ECO:0000256" key="1">
    <source>
        <dbReference type="ARBA" id="ARBA00005466"/>
    </source>
</evidence>
<dbReference type="InterPro" id="IPR006094">
    <property type="entry name" value="Oxid_FAD_bind_N"/>
</dbReference>
<dbReference type="EMBL" id="CAWUHC010000053">
    <property type="protein sequence ID" value="CAK7225350.1"/>
    <property type="molecule type" value="Genomic_DNA"/>
</dbReference>
<protein>
    <recommendedName>
        <fullName evidence="4">FAD-binding PCMH-type domain-containing protein</fullName>
    </recommendedName>
</protein>
<evidence type="ECO:0000259" key="4">
    <source>
        <dbReference type="PROSITE" id="PS51387"/>
    </source>
</evidence>
<dbReference type="InterPro" id="IPR050432">
    <property type="entry name" value="FAD-linked_Oxidoreductases_BP"/>
</dbReference>
<comment type="similarity">
    <text evidence="1">Belongs to the oxygen-dependent FAD-linked oxidoreductase family.</text>
</comment>
<dbReference type="InterPro" id="IPR012951">
    <property type="entry name" value="BBE"/>
</dbReference>
<dbReference type="InterPro" id="IPR016166">
    <property type="entry name" value="FAD-bd_PCMH"/>
</dbReference>
<organism evidence="5 6">
    <name type="scientific">Sporothrix bragantina</name>
    <dbReference type="NCBI Taxonomy" id="671064"/>
    <lineage>
        <taxon>Eukaryota</taxon>
        <taxon>Fungi</taxon>
        <taxon>Dikarya</taxon>
        <taxon>Ascomycota</taxon>
        <taxon>Pezizomycotina</taxon>
        <taxon>Sordariomycetes</taxon>
        <taxon>Sordariomycetidae</taxon>
        <taxon>Ophiostomatales</taxon>
        <taxon>Ophiostomataceae</taxon>
        <taxon>Sporothrix</taxon>
    </lineage>
</organism>
<evidence type="ECO:0000256" key="2">
    <source>
        <dbReference type="ARBA" id="ARBA00023002"/>
    </source>
</evidence>
<reference evidence="5 6" key="1">
    <citation type="submission" date="2024-01" db="EMBL/GenBank/DDBJ databases">
        <authorList>
            <person name="Allen C."/>
            <person name="Tagirdzhanova G."/>
        </authorList>
    </citation>
    <scope>NUCLEOTIDE SEQUENCE [LARGE SCALE GENOMIC DNA]</scope>
</reference>
<evidence type="ECO:0000313" key="6">
    <source>
        <dbReference type="Proteomes" id="UP001642406"/>
    </source>
</evidence>
<dbReference type="Pfam" id="PF01565">
    <property type="entry name" value="FAD_binding_4"/>
    <property type="match status" value="1"/>
</dbReference>
<dbReference type="Proteomes" id="UP001642406">
    <property type="component" value="Unassembled WGS sequence"/>
</dbReference>
<dbReference type="PANTHER" id="PTHR13878">
    <property type="entry name" value="GULONOLACTONE OXIDASE"/>
    <property type="match status" value="1"/>
</dbReference>
<keyword evidence="6" id="KW-1185">Reference proteome</keyword>
<feature type="chain" id="PRO_5045433631" description="FAD-binding PCMH-type domain-containing protein" evidence="3">
    <location>
        <begin position="22"/>
        <end position="639"/>
    </location>
</feature>
<dbReference type="PANTHER" id="PTHR13878:SF91">
    <property type="entry name" value="FAD BINDING DOMAIN PROTEIN (AFU_ORTHOLOGUE AFUA_6G12070)-RELATED"/>
    <property type="match status" value="1"/>
</dbReference>
<dbReference type="SUPFAM" id="SSF56176">
    <property type="entry name" value="FAD-binding/transporter-associated domain-like"/>
    <property type="match status" value="1"/>
</dbReference>
<keyword evidence="2" id="KW-0560">Oxidoreductase</keyword>
<sequence>MFSKSLAWSLLALVSVTGTVASTHADLFDFEKQQLDPVSVAGSTIRFEKGSAPANTTLPTCKAFPGHLDWPRDNTWHELGTFLNGTLLRPVPVSSVCYNGTAYSNYDAAACANITTSWGTTFVRMDHPIEPVAPMFEGLTCVPPGSGPTYNNNTCTQGGYPVYVVNASTAAHIQAAVNFARNENVRLVIKNTGHDLMGKSLGAGSLSVWTHGLNNIEIIANYSIDGYSGPAFHVGAAVQANDLLKAAADNKLMAVTGICDSVGIPGGYTQGGGHSPLGALYGMGADQVLSLQVVTADGEFRTASPTENTDLFWAIRGGGGSTFGVVTSMILKAYPDATTTVATFDWGVRESNISRETYWKGTASYFGHFANFTGQGLSGQFFLYPQEGRPQGADPNAQPRTSIAPLFGVGKTLAQLKQAVQPWIDEMAGLGIQMNTTWAEFPSYYPAYYSQLAPTSLGVMPYNMTYGSRLLSRASLDSQSGLNATMAAFRALAEQGHMFNGFQLAPTLETGKPVGPDGNAVLPAWRDALSHTIVFALWPEDYSPAQQMAFRNDFATGSRGMQLLRDATPGSGSYMSEADRLEPNLQEAFFGNNYPRLLAIKRKYDPHGVFFASTGVGSEFWKVHSVDDLPTENGQLCRV</sequence>
<evidence type="ECO:0000256" key="3">
    <source>
        <dbReference type="SAM" id="SignalP"/>
    </source>
</evidence>
<proteinExistence type="inferred from homology"/>
<dbReference type="Gene3D" id="3.30.465.10">
    <property type="match status" value="2"/>
</dbReference>
<name>A0ABP0C2F1_9PEZI</name>
<dbReference type="PROSITE" id="PS51387">
    <property type="entry name" value="FAD_PCMH"/>
    <property type="match status" value="1"/>
</dbReference>
<feature type="domain" description="FAD-binding PCMH-type" evidence="4">
    <location>
        <begin position="157"/>
        <end position="336"/>
    </location>
</feature>
<feature type="signal peptide" evidence="3">
    <location>
        <begin position="1"/>
        <end position="21"/>
    </location>
</feature>
<evidence type="ECO:0000313" key="5">
    <source>
        <dbReference type="EMBL" id="CAK7225350.1"/>
    </source>
</evidence>